<keyword evidence="2" id="KW-0732">Signal</keyword>
<keyword evidence="1" id="KW-1003">Cell membrane</keyword>
<dbReference type="PANTHER" id="PTHR43649">
    <property type="entry name" value="ARABINOSE-BINDING PROTEIN-RELATED"/>
    <property type="match status" value="1"/>
</dbReference>
<proteinExistence type="predicted"/>
<keyword evidence="7" id="KW-1185">Reference proteome</keyword>
<evidence type="ECO:0000256" key="4">
    <source>
        <dbReference type="ARBA" id="ARBA00023139"/>
    </source>
</evidence>
<keyword evidence="5" id="KW-0449">Lipoprotein</keyword>
<dbReference type="SUPFAM" id="SSF53850">
    <property type="entry name" value="Periplasmic binding protein-like II"/>
    <property type="match status" value="1"/>
</dbReference>
<evidence type="ECO:0000313" key="7">
    <source>
        <dbReference type="Proteomes" id="UP001596174"/>
    </source>
</evidence>
<dbReference type="PANTHER" id="PTHR43649:SF33">
    <property type="entry name" value="POLYGALACTURONAN_RHAMNOGALACTURONAN-BINDING PROTEIN YTCQ"/>
    <property type="match status" value="1"/>
</dbReference>
<evidence type="ECO:0000256" key="1">
    <source>
        <dbReference type="ARBA" id="ARBA00022475"/>
    </source>
</evidence>
<sequence>MTLSGCGVGGGTSSASSQQTVAANAPLHGSITFQTWSLKNDKFTPYFTALIKSFEQQHAGTTINWIDQPGDGYSDKIVSQVTGGSLPDVVNLPPDIAHAAVKAGALLDLGKNVPTLDQDYVHSGLQAYTYADTGSGTYGFPWYLGTDVSFWNKAMLTRDGLNPAKVPHTFDELVAQAKIMHDRSGGKDFLMSRAPGLSDIVNSGTPLMTSDGSKFAFNTPAAAAMLDKYRDAFKAGYLPSNVLTSTYEGNSTLFTKRQAAWTTAGGNFIDSLKQSNPTLAQDVIPSPALDTPPLYVQGISVAAKSKNLPLALAFAKFVTDNANQVAFIKLAPGFLPGSAASAHDPKYSKSDGTPQGDAAVIAYQDMQKAVNFTPPVWTDAMNTALNQQIALAVSGKESSKQALDNAVNQANQLLGQ</sequence>
<protein>
    <submittedName>
        <fullName evidence="6">Extracellular solute-binding protein</fullName>
    </submittedName>
</protein>
<evidence type="ECO:0000256" key="3">
    <source>
        <dbReference type="ARBA" id="ARBA00023136"/>
    </source>
</evidence>
<reference evidence="7" key="1">
    <citation type="journal article" date="2019" name="Int. J. Syst. Evol. Microbiol.">
        <title>The Global Catalogue of Microorganisms (GCM) 10K type strain sequencing project: providing services to taxonomists for standard genome sequencing and annotation.</title>
        <authorList>
            <consortium name="The Broad Institute Genomics Platform"/>
            <consortium name="The Broad Institute Genome Sequencing Center for Infectious Disease"/>
            <person name="Wu L."/>
            <person name="Ma J."/>
        </authorList>
    </citation>
    <scope>NUCLEOTIDE SEQUENCE [LARGE SCALE GENOMIC DNA]</scope>
    <source>
        <strain evidence="7">JCM 4816</strain>
    </source>
</reference>
<name>A0ABW1G728_9ACTN</name>
<accession>A0ABW1G728</accession>
<evidence type="ECO:0000256" key="2">
    <source>
        <dbReference type="ARBA" id="ARBA00022729"/>
    </source>
</evidence>
<organism evidence="6 7">
    <name type="scientific">Streptacidiphilus monticola</name>
    <dbReference type="NCBI Taxonomy" id="2161674"/>
    <lineage>
        <taxon>Bacteria</taxon>
        <taxon>Bacillati</taxon>
        <taxon>Actinomycetota</taxon>
        <taxon>Actinomycetes</taxon>
        <taxon>Kitasatosporales</taxon>
        <taxon>Streptomycetaceae</taxon>
        <taxon>Streptacidiphilus</taxon>
    </lineage>
</organism>
<dbReference type="InterPro" id="IPR006059">
    <property type="entry name" value="SBP"/>
</dbReference>
<dbReference type="InterPro" id="IPR050490">
    <property type="entry name" value="Bact_solute-bd_prot1"/>
</dbReference>
<dbReference type="Pfam" id="PF13416">
    <property type="entry name" value="SBP_bac_8"/>
    <property type="match status" value="1"/>
</dbReference>
<keyword evidence="3" id="KW-0472">Membrane</keyword>
<dbReference type="RefSeq" id="WP_380587944.1">
    <property type="nucleotide sequence ID" value="NZ_JBHSQJ010000122.1"/>
</dbReference>
<gene>
    <name evidence="6" type="ORF">ACFP3V_25505</name>
</gene>
<evidence type="ECO:0000256" key="5">
    <source>
        <dbReference type="ARBA" id="ARBA00023288"/>
    </source>
</evidence>
<dbReference type="Gene3D" id="3.40.190.10">
    <property type="entry name" value="Periplasmic binding protein-like II"/>
    <property type="match status" value="1"/>
</dbReference>
<evidence type="ECO:0000313" key="6">
    <source>
        <dbReference type="EMBL" id="MFC5910560.1"/>
    </source>
</evidence>
<keyword evidence="4" id="KW-0564">Palmitate</keyword>
<dbReference type="EMBL" id="JBHSQJ010000122">
    <property type="protein sequence ID" value="MFC5910560.1"/>
    <property type="molecule type" value="Genomic_DNA"/>
</dbReference>
<comment type="caution">
    <text evidence="6">The sequence shown here is derived from an EMBL/GenBank/DDBJ whole genome shotgun (WGS) entry which is preliminary data.</text>
</comment>
<dbReference type="Proteomes" id="UP001596174">
    <property type="component" value="Unassembled WGS sequence"/>
</dbReference>